<dbReference type="InterPro" id="IPR007312">
    <property type="entry name" value="Phosphoesterase"/>
</dbReference>
<comment type="caution">
    <text evidence="3">The sequence shown here is derived from an EMBL/GenBank/DDBJ whole genome shotgun (WGS) entry which is preliminary data.</text>
</comment>
<keyword evidence="1" id="KW-0378">Hydrolase</keyword>
<evidence type="ECO:0000256" key="1">
    <source>
        <dbReference type="ARBA" id="ARBA00022801"/>
    </source>
</evidence>
<proteinExistence type="predicted"/>
<dbReference type="AlphaFoldDB" id="A0A8H7BP40"/>
<dbReference type="GO" id="GO:0042578">
    <property type="term" value="F:phosphoric ester hydrolase activity"/>
    <property type="evidence" value="ECO:0007669"/>
    <property type="project" value="UniProtKB-ARBA"/>
</dbReference>
<dbReference type="PANTHER" id="PTHR31956:SF1">
    <property type="entry name" value="NON-SPECIFIC PHOSPHOLIPASE C1"/>
    <property type="match status" value="1"/>
</dbReference>
<feature type="chain" id="PRO_5034931532" evidence="2">
    <location>
        <begin position="17"/>
        <end position="410"/>
    </location>
</feature>
<dbReference type="EMBL" id="JABAYA010000056">
    <property type="protein sequence ID" value="KAF7727430.1"/>
    <property type="molecule type" value="Genomic_DNA"/>
</dbReference>
<dbReference type="GO" id="GO:0009395">
    <property type="term" value="P:phospholipid catabolic process"/>
    <property type="evidence" value="ECO:0007669"/>
    <property type="project" value="TreeGrafter"/>
</dbReference>
<accession>A0A8H7BP40</accession>
<keyword evidence="2" id="KW-0732">Signal</keyword>
<dbReference type="Gene3D" id="3.40.720.10">
    <property type="entry name" value="Alkaline Phosphatase, subunit A"/>
    <property type="match status" value="2"/>
</dbReference>
<gene>
    <name evidence="3" type="ORF">EC973_007499</name>
</gene>
<dbReference type="Pfam" id="PF04185">
    <property type="entry name" value="Phosphoesterase"/>
    <property type="match status" value="2"/>
</dbReference>
<evidence type="ECO:0000313" key="3">
    <source>
        <dbReference type="EMBL" id="KAF7727430.1"/>
    </source>
</evidence>
<reference evidence="3" key="1">
    <citation type="submission" date="2020-01" db="EMBL/GenBank/DDBJ databases">
        <title>Genome Sequencing of Three Apophysomyces-Like Fungal Strains Confirms a Novel Fungal Genus in the Mucoromycota with divergent Burkholderia-like Endosymbiotic Bacteria.</title>
        <authorList>
            <person name="Stajich J.E."/>
            <person name="Macias A.M."/>
            <person name="Carter-House D."/>
            <person name="Lovett B."/>
            <person name="Kasson L.R."/>
            <person name="Berry K."/>
            <person name="Grigoriev I."/>
            <person name="Chang Y."/>
            <person name="Spatafora J."/>
            <person name="Kasson M.T."/>
        </authorList>
    </citation>
    <scope>NUCLEOTIDE SEQUENCE</scope>
    <source>
        <strain evidence="3">NRRL A-21654</strain>
    </source>
</reference>
<protein>
    <submittedName>
        <fullName evidence="3">Uncharacterized protein</fullName>
    </submittedName>
</protein>
<feature type="signal peptide" evidence="2">
    <location>
        <begin position="1"/>
        <end position="16"/>
    </location>
</feature>
<organism evidence="3 4">
    <name type="scientific">Apophysomyces ossiformis</name>
    <dbReference type="NCBI Taxonomy" id="679940"/>
    <lineage>
        <taxon>Eukaryota</taxon>
        <taxon>Fungi</taxon>
        <taxon>Fungi incertae sedis</taxon>
        <taxon>Mucoromycota</taxon>
        <taxon>Mucoromycotina</taxon>
        <taxon>Mucoromycetes</taxon>
        <taxon>Mucorales</taxon>
        <taxon>Mucorineae</taxon>
        <taxon>Mucoraceae</taxon>
        <taxon>Apophysomyces</taxon>
    </lineage>
</organism>
<evidence type="ECO:0000256" key="2">
    <source>
        <dbReference type="SAM" id="SignalP"/>
    </source>
</evidence>
<evidence type="ECO:0000313" key="4">
    <source>
        <dbReference type="Proteomes" id="UP000605846"/>
    </source>
</evidence>
<dbReference type="PANTHER" id="PTHR31956">
    <property type="entry name" value="NON-SPECIFIC PHOSPHOLIPASE C4-RELATED"/>
    <property type="match status" value="1"/>
</dbReference>
<dbReference type="OrthoDB" id="5135119at2759"/>
<dbReference type="Proteomes" id="UP000605846">
    <property type="component" value="Unassembled WGS sequence"/>
</dbReference>
<name>A0A8H7BP40_9FUNG</name>
<keyword evidence="4" id="KW-1185">Reference proteome</keyword>
<sequence length="410" mass="46448">MKPAYLVLIVLPTLLADTPRTLVVLMMENHSYDHFMGYFSRINPATDGSNPTMCNRMGSNKYCVSHDGLFHTEEPENFIPDVDQQLFNSEYGVQPHKNATPNMQGFVSNYAMYRGEKKASEIMRGMNETTMPVLYTLAQEFAISDRWFSSVPGNLHIYQKQNGSSNSDWVTYKTLVLGSTYPNRNFLHAATSGGVVTNDFPSLGYPLTTTFEMLDRIHVGYGVYSASPIPSTVLFRYFRSPFRSPDARNGRLPSYTYVEPAMFGVDQRLRNDQHPHAGKFYDIRRGEQFYKQVYEALRIWDEHGGFFDHVAPPSGVPNPDNITHPTFDFTRLGVRVPAILVSPRIPKGLVIPSSEIFEHASVPSTLHALFGMPYLTLRDQYATPFHTYANLTTPRTDCVSKLPEPAWNLD</sequence>
<dbReference type="InterPro" id="IPR017850">
    <property type="entry name" value="Alkaline_phosphatase_core_sf"/>
</dbReference>